<name>A0A6B4JZ62_CLOBO</name>
<organism evidence="3 4">
    <name type="scientific">Clostridium botulinum</name>
    <dbReference type="NCBI Taxonomy" id="1491"/>
    <lineage>
        <taxon>Bacteria</taxon>
        <taxon>Bacillati</taxon>
        <taxon>Bacillota</taxon>
        <taxon>Clostridia</taxon>
        <taxon>Eubacteriales</taxon>
        <taxon>Clostridiaceae</taxon>
        <taxon>Clostridium</taxon>
    </lineage>
</organism>
<accession>A0A6B4JZ62</accession>
<dbReference type="AlphaFoldDB" id="A0A6B4JZ62"/>
<feature type="region of interest" description="Disordered" evidence="1">
    <location>
        <begin position="27"/>
        <end position="51"/>
    </location>
</feature>
<reference evidence="3 4" key="1">
    <citation type="submission" date="2019-04" db="EMBL/GenBank/DDBJ databases">
        <title>Genome sequencing of Clostridium botulinum Groups I-IV and Clostridium butyricum.</title>
        <authorList>
            <person name="Brunt J."/>
            <person name="Van Vliet A.H.M."/>
            <person name="Stringer S.C."/>
            <person name="Carter A.T."/>
            <person name="Peck M.W."/>
        </authorList>
    </citation>
    <scope>NUCLEOTIDE SEQUENCE [LARGE SCALE GENOMIC DNA]</scope>
    <source>
        <strain evidence="3 4">IFR 18/054</strain>
    </source>
</reference>
<comment type="caution">
    <text evidence="3">The sequence shown here is derived from an EMBL/GenBank/DDBJ whole genome shotgun (WGS) entry which is preliminary data.</text>
</comment>
<dbReference type="Proteomes" id="UP000472521">
    <property type="component" value="Unassembled WGS sequence"/>
</dbReference>
<gene>
    <name evidence="3" type="ORF">FCV25_15980</name>
</gene>
<feature type="signal peptide" evidence="2">
    <location>
        <begin position="1"/>
        <end position="19"/>
    </location>
</feature>
<protein>
    <submittedName>
        <fullName evidence="3">Uncharacterized protein</fullName>
    </submittedName>
</protein>
<dbReference type="PROSITE" id="PS51257">
    <property type="entry name" value="PROKAR_LIPOPROTEIN"/>
    <property type="match status" value="1"/>
</dbReference>
<evidence type="ECO:0000313" key="3">
    <source>
        <dbReference type="EMBL" id="NFF03227.1"/>
    </source>
</evidence>
<feature type="compositionally biased region" description="Basic and acidic residues" evidence="1">
    <location>
        <begin position="34"/>
        <end position="51"/>
    </location>
</feature>
<sequence>MKKIISLLFIALISLGLFGCGATTNKDTTASTKQETKQGKKKEPTQEELNEKLKKEAVEADFVRINQGKAKSMKVFAEGKISAVDNESKLDIFPSFMLTQKRKNGYGVYHVRNVLSVQGLKDGDTVKIYGIVEEKDKETGMPIISATVIEK</sequence>
<dbReference type="EMBL" id="SWND01000011">
    <property type="protein sequence ID" value="NFF03227.1"/>
    <property type="molecule type" value="Genomic_DNA"/>
</dbReference>
<evidence type="ECO:0000256" key="2">
    <source>
        <dbReference type="SAM" id="SignalP"/>
    </source>
</evidence>
<evidence type="ECO:0000256" key="1">
    <source>
        <dbReference type="SAM" id="MobiDB-lite"/>
    </source>
</evidence>
<feature type="chain" id="PRO_5038555494" evidence="2">
    <location>
        <begin position="20"/>
        <end position="151"/>
    </location>
</feature>
<evidence type="ECO:0000313" key="4">
    <source>
        <dbReference type="Proteomes" id="UP000472521"/>
    </source>
</evidence>
<proteinExistence type="predicted"/>
<keyword evidence="2" id="KW-0732">Signal</keyword>